<sequence length="49" mass="5869">MPNDIEKQSKETTTYMIYKMPARKIIGYNCKNTKRLVIFDLLDFVRLLD</sequence>
<gene>
    <name evidence="1" type="ORF">T11_1486</name>
</gene>
<accession>A0A0V1GFV9</accession>
<comment type="caution">
    <text evidence="1">The sequence shown here is derived from an EMBL/GenBank/DDBJ whole genome shotgun (WGS) entry which is preliminary data.</text>
</comment>
<keyword evidence="2" id="KW-1185">Reference proteome</keyword>
<evidence type="ECO:0000313" key="1">
    <source>
        <dbReference type="EMBL" id="KRY97008.1"/>
    </source>
</evidence>
<dbReference type="AlphaFoldDB" id="A0A0V1GFV9"/>
<dbReference type="EMBL" id="JYDP01002365">
    <property type="protein sequence ID" value="KRY97008.1"/>
    <property type="molecule type" value="Genomic_DNA"/>
</dbReference>
<dbReference type="Proteomes" id="UP000055024">
    <property type="component" value="Unassembled WGS sequence"/>
</dbReference>
<proteinExistence type="predicted"/>
<protein>
    <submittedName>
        <fullName evidence="1">Uncharacterized protein</fullName>
    </submittedName>
</protein>
<name>A0A0V1GFV9_9BILA</name>
<evidence type="ECO:0000313" key="2">
    <source>
        <dbReference type="Proteomes" id="UP000055024"/>
    </source>
</evidence>
<organism evidence="1 2">
    <name type="scientific">Trichinella zimbabwensis</name>
    <dbReference type="NCBI Taxonomy" id="268475"/>
    <lineage>
        <taxon>Eukaryota</taxon>
        <taxon>Metazoa</taxon>
        <taxon>Ecdysozoa</taxon>
        <taxon>Nematoda</taxon>
        <taxon>Enoplea</taxon>
        <taxon>Dorylaimia</taxon>
        <taxon>Trichinellida</taxon>
        <taxon>Trichinellidae</taxon>
        <taxon>Trichinella</taxon>
    </lineage>
</organism>
<reference evidence="1 2" key="1">
    <citation type="submission" date="2015-01" db="EMBL/GenBank/DDBJ databases">
        <title>Evolution of Trichinella species and genotypes.</title>
        <authorList>
            <person name="Korhonen P.K."/>
            <person name="Edoardo P."/>
            <person name="Giuseppe L.R."/>
            <person name="Gasser R.B."/>
        </authorList>
    </citation>
    <scope>NUCLEOTIDE SEQUENCE [LARGE SCALE GENOMIC DNA]</scope>
    <source>
        <strain evidence="1">ISS1029</strain>
    </source>
</reference>